<evidence type="ECO:0000256" key="3">
    <source>
        <dbReference type="ARBA" id="ARBA00022679"/>
    </source>
</evidence>
<evidence type="ECO:0000256" key="6">
    <source>
        <dbReference type="ARBA" id="ARBA00022801"/>
    </source>
</evidence>
<dbReference type="GO" id="GO:0004674">
    <property type="term" value="F:protein serine/threonine kinase activity"/>
    <property type="evidence" value="ECO:0007669"/>
    <property type="project" value="UniProtKB-EC"/>
</dbReference>
<dbReference type="GO" id="GO:0005524">
    <property type="term" value="F:ATP binding"/>
    <property type="evidence" value="ECO:0007669"/>
    <property type="project" value="InterPro"/>
</dbReference>
<feature type="domain" description="KaiC" evidence="7">
    <location>
        <begin position="247"/>
        <end position="478"/>
    </location>
</feature>
<dbReference type="AlphaFoldDB" id="Q2IDQ3"/>
<dbReference type="PANTHER" id="PTHR42926:SF1">
    <property type="entry name" value="CIRCADIAN CLOCK OSCILLATOR PROTEIN KAIC 1"/>
    <property type="match status" value="1"/>
</dbReference>
<dbReference type="CDD" id="cd19488">
    <property type="entry name" value="KaiC-like_N"/>
    <property type="match status" value="1"/>
</dbReference>
<dbReference type="InterPro" id="IPR003593">
    <property type="entry name" value="AAA+_ATPase"/>
</dbReference>
<sequence>MPTNGPLTPRAPTGVAGLDDVLGGGFPRRRIHLIQGSPGAGKTTLALQFLMEGVRQGESCLYIAMSESREEVESVAASHGWDLGGITVFEASELDGEEENTILEPAEVELGERMGAILTEVERVQPNRVVLDSCTELRLLAQTPIRYRRQLLALKRQLVEKDRTVLLLDNPSSDAPDALVQSLAHGVLLLEQLNPEYGAERRRVRVLKMRAAAYRGGYHDFAIRTGGLTVFPRLVAAEHRAGAVTPEQCSSGLEPLDRMLGGGLDRGTSTLIVGPAGAGKSSLATQFVHAAAGRGEAAALFAFDEPRATLLARTRAIGLDLTPFVEEGSVHITQVDPAEISSGELVHLVREAVAGGARLVVIDSLNGLLQALPSEGSLVLQVHEMLSFLAEKRVVTLLTMAQHGIIGDMVAPADVTYLADTVVLLRYFEASGGVRKAISVVKKRLGAHETTIREYTPTAAGLRVGDPLVDFRGVLTGVPDFEPAAGSGALLPLAPP</sequence>
<evidence type="ECO:0000256" key="4">
    <source>
        <dbReference type="ARBA" id="ARBA00022737"/>
    </source>
</evidence>
<dbReference type="EMBL" id="CP000251">
    <property type="protein sequence ID" value="ABC82714.1"/>
    <property type="molecule type" value="Genomic_DNA"/>
</dbReference>
<dbReference type="PANTHER" id="PTHR42926">
    <property type="match status" value="1"/>
</dbReference>
<dbReference type="PIRSF" id="PIRSF039117">
    <property type="entry name" value="KaiC"/>
    <property type="match status" value="1"/>
</dbReference>
<dbReference type="PROSITE" id="PS51146">
    <property type="entry name" value="KAIC"/>
    <property type="match status" value="2"/>
</dbReference>
<dbReference type="PRINTS" id="PR01874">
    <property type="entry name" value="DNAREPAIRADA"/>
</dbReference>
<keyword evidence="4" id="KW-0677">Repeat</keyword>
<dbReference type="SMART" id="SM00382">
    <property type="entry name" value="AAA"/>
    <property type="match status" value="2"/>
</dbReference>
<keyword evidence="2" id="KW-0597">Phosphoprotein</keyword>
<proteinExistence type="predicted"/>
<dbReference type="EC" id="2.7.11.1" evidence="1"/>
<dbReference type="Proteomes" id="UP000001935">
    <property type="component" value="Chromosome"/>
</dbReference>
<dbReference type="Gene3D" id="3.40.50.300">
    <property type="entry name" value="P-loop containing nucleotide triphosphate hydrolases"/>
    <property type="match status" value="2"/>
</dbReference>
<name>Q2IDQ3_ANADE</name>
<dbReference type="SUPFAM" id="SSF52540">
    <property type="entry name" value="P-loop containing nucleoside triphosphate hydrolases"/>
    <property type="match status" value="2"/>
</dbReference>
<evidence type="ECO:0000259" key="7">
    <source>
        <dbReference type="PROSITE" id="PS51146"/>
    </source>
</evidence>
<accession>Q2IDQ3</accession>
<dbReference type="InterPro" id="IPR051347">
    <property type="entry name" value="Circadian_clock_KaiC-rel"/>
</dbReference>
<feature type="domain" description="KaiC" evidence="7">
    <location>
        <begin position="9"/>
        <end position="244"/>
    </location>
</feature>
<dbReference type="InterPro" id="IPR030665">
    <property type="entry name" value="KaiC"/>
</dbReference>
<dbReference type="eggNOG" id="COG0467">
    <property type="taxonomic scope" value="Bacteria"/>
</dbReference>
<organism evidence="8 9">
    <name type="scientific">Anaeromyxobacter dehalogenans (strain 2CP-C)</name>
    <dbReference type="NCBI Taxonomy" id="290397"/>
    <lineage>
        <taxon>Bacteria</taxon>
        <taxon>Pseudomonadati</taxon>
        <taxon>Myxococcota</taxon>
        <taxon>Myxococcia</taxon>
        <taxon>Myxococcales</taxon>
        <taxon>Cystobacterineae</taxon>
        <taxon>Anaeromyxobacteraceae</taxon>
        <taxon>Anaeromyxobacter</taxon>
    </lineage>
</organism>
<evidence type="ECO:0000256" key="1">
    <source>
        <dbReference type="ARBA" id="ARBA00012513"/>
    </source>
</evidence>
<reference evidence="8" key="1">
    <citation type="submission" date="2006-01" db="EMBL/GenBank/DDBJ databases">
        <title>Complete sequence of Anaeromyxobacter dehalogenans 2CP-C.</title>
        <authorList>
            <consortium name="US DOE Joint Genome Institute"/>
            <person name="Copeland A."/>
            <person name="Lucas S."/>
            <person name="Lapidus A."/>
            <person name="Barry K."/>
            <person name="Detter J.C."/>
            <person name="Glavina T."/>
            <person name="Hammon N."/>
            <person name="Israni S."/>
            <person name="Pitluck S."/>
            <person name="Brettin T."/>
            <person name="Bruce D."/>
            <person name="Han C."/>
            <person name="Tapia R."/>
            <person name="Gilna P."/>
            <person name="Kiss H."/>
            <person name="Schmutz J."/>
            <person name="Larimer F."/>
            <person name="Land M."/>
            <person name="Kyrpides N."/>
            <person name="Anderson I."/>
            <person name="Sanford R.A."/>
            <person name="Ritalahti K.M."/>
            <person name="Thomas H.S."/>
            <person name="Kirby J.R."/>
            <person name="Zhulin I.B."/>
            <person name="Loeffler F.E."/>
            <person name="Richardson P."/>
        </authorList>
    </citation>
    <scope>NUCLEOTIDE SEQUENCE</scope>
    <source>
        <strain evidence="8">2CP-C</strain>
    </source>
</reference>
<gene>
    <name evidence="8" type="ordered locus">Adeh_2944</name>
</gene>
<dbReference type="Pfam" id="PF06745">
    <property type="entry name" value="ATPase"/>
    <property type="match status" value="2"/>
</dbReference>
<keyword evidence="5" id="KW-0418">Kinase</keyword>
<evidence type="ECO:0000313" key="8">
    <source>
        <dbReference type="EMBL" id="ABC82714.1"/>
    </source>
</evidence>
<keyword evidence="6" id="KW-0378">Hydrolase</keyword>
<dbReference type="InterPro" id="IPR010624">
    <property type="entry name" value="KaiC_dom"/>
</dbReference>
<dbReference type="GO" id="GO:0016787">
    <property type="term" value="F:hydrolase activity"/>
    <property type="evidence" value="ECO:0007669"/>
    <property type="project" value="UniProtKB-KW"/>
</dbReference>
<evidence type="ECO:0000256" key="2">
    <source>
        <dbReference type="ARBA" id="ARBA00022553"/>
    </source>
</evidence>
<dbReference type="KEGG" id="ade:Adeh_2944"/>
<dbReference type="HOGENOM" id="CLU_023669_4_2_7"/>
<dbReference type="RefSeq" id="WP_011421996.1">
    <property type="nucleotide sequence ID" value="NC_007760.1"/>
</dbReference>
<dbReference type="OrthoDB" id="9783783at2"/>
<evidence type="ECO:0000256" key="5">
    <source>
        <dbReference type="ARBA" id="ARBA00022777"/>
    </source>
</evidence>
<protein>
    <recommendedName>
        <fullName evidence="1">non-specific serine/threonine protein kinase</fullName>
        <ecNumber evidence="1">2.7.11.1</ecNumber>
    </recommendedName>
</protein>
<keyword evidence="3" id="KW-0808">Transferase</keyword>
<dbReference type="STRING" id="290397.Adeh_2944"/>
<dbReference type="InterPro" id="IPR014774">
    <property type="entry name" value="KaiC-like_dom"/>
</dbReference>
<evidence type="ECO:0000313" key="9">
    <source>
        <dbReference type="Proteomes" id="UP000001935"/>
    </source>
</evidence>
<dbReference type="InterPro" id="IPR027417">
    <property type="entry name" value="P-loop_NTPase"/>
</dbReference>